<evidence type="ECO:0000256" key="1">
    <source>
        <dbReference type="SAM" id="MobiDB-lite"/>
    </source>
</evidence>
<proteinExistence type="predicted"/>
<dbReference type="AlphaFoldDB" id="A0A1Y1UQW4"/>
<dbReference type="EMBL" id="MCFH01000097">
    <property type="protein sequence ID" value="ORX40379.1"/>
    <property type="molecule type" value="Genomic_DNA"/>
</dbReference>
<evidence type="ECO:0008006" key="4">
    <source>
        <dbReference type="Google" id="ProtNLM"/>
    </source>
</evidence>
<accession>A0A1Y1UQW4</accession>
<dbReference type="Proteomes" id="UP000193719">
    <property type="component" value="Unassembled WGS sequence"/>
</dbReference>
<reference evidence="2 3" key="1">
    <citation type="submission" date="2016-08" db="EMBL/GenBank/DDBJ databases">
        <title>Genomes of anaerobic fungi encode conserved fungal cellulosomes for biomass hydrolysis.</title>
        <authorList>
            <consortium name="DOE Joint Genome Institute"/>
            <person name="Haitjema C.H."/>
            <person name="Gilmore S.P."/>
            <person name="Henske J.K."/>
            <person name="Solomon K.V."/>
            <person name="De Groot R."/>
            <person name="Kuo A."/>
            <person name="Mondo S.J."/>
            <person name="Salamov A.A."/>
            <person name="Labutti K."/>
            <person name="Zhao Z."/>
            <person name="Chiniquy J."/>
            <person name="Barry K."/>
            <person name="Brewer H.M."/>
            <person name="Purvine S.O."/>
            <person name="Wright A.T."/>
            <person name="Boxma B."/>
            <person name="Van Alen T."/>
            <person name="Hackstein J.H."/>
            <person name="Baker S.E."/>
            <person name="Grigoriev I.V."/>
            <person name="O'Malley M.A."/>
        </authorList>
    </citation>
    <scope>NUCLEOTIDE SEQUENCE [LARGE SCALE GENOMIC DNA]</scope>
    <source>
        <strain evidence="3">finn</strain>
    </source>
</reference>
<protein>
    <recommendedName>
        <fullName evidence="4">BZIP domain-containing protein</fullName>
    </recommendedName>
</protein>
<keyword evidence="3" id="KW-1185">Reference proteome</keyword>
<name>A0A1Y1UQW4_9FUNG</name>
<evidence type="ECO:0000313" key="2">
    <source>
        <dbReference type="EMBL" id="ORX40379.1"/>
    </source>
</evidence>
<feature type="compositionally biased region" description="Low complexity" evidence="1">
    <location>
        <begin position="313"/>
        <end position="324"/>
    </location>
</feature>
<gene>
    <name evidence="2" type="ORF">BCR36DRAFT_588181</name>
</gene>
<feature type="region of interest" description="Disordered" evidence="1">
    <location>
        <begin position="312"/>
        <end position="333"/>
    </location>
</feature>
<evidence type="ECO:0000313" key="3">
    <source>
        <dbReference type="Proteomes" id="UP000193719"/>
    </source>
</evidence>
<sequence>MADNEILKQIALLNPRIINGNEIDSVNDFIVNSDASSPVEDTVIESHNIEEENDILNLWSSKDILFDPFDPSKIKTSQAFNNNNILQTSTSNTNTTTQELMNSIISTSIGNNSKLNTSLNQMSFQIGLDNNDKGSNDKGNDLYSQLLNSINSGKKNSKKESDTIYSKTNDCRNKEIAEKKKRRSAATMRCRERKKNQLQKKEQYIKYLENQNLFLNGSILHMKNEINWLRRSFLDQYGEQSLKNIYMKNGFKDVNFNNILYPGSTSSPTSFTSSTTMMSPNLNMNGNSNVNIDQSPKQSKSCTLLPQDSTFLTPTSSAPTNTNNILSRYSPPLSSNEKITNNITNTSVSPQKIPSLIQKSPISCNSTNVNSKFISSNNLTSQPTFSNLNNKTVINNTSVNDLFNHLDMTTLNEFANLSKEQRDVLLKILEKQRELYNDERSEELSVTSASSRNFINIAHNNESQSQLSKPPNSLLNLVPTNNSITNPTDTTQFNPLLTSNLLNTFNRHNGINSLSFNSNSIAVSASQTSNGQVPSLQTSITLSNSNPNLLTSFNEQTKKETPSNIITTTNADSQNSNYINLENLIYYI</sequence>
<comment type="caution">
    <text evidence="2">The sequence shown here is derived from an EMBL/GenBank/DDBJ whole genome shotgun (WGS) entry which is preliminary data.</text>
</comment>
<organism evidence="2 3">
    <name type="scientific">Piromyces finnis</name>
    <dbReference type="NCBI Taxonomy" id="1754191"/>
    <lineage>
        <taxon>Eukaryota</taxon>
        <taxon>Fungi</taxon>
        <taxon>Fungi incertae sedis</taxon>
        <taxon>Chytridiomycota</taxon>
        <taxon>Chytridiomycota incertae sedis</taxon>
        <taxon>Neocallimastigomycetes</taxon>
        <taxon>Neocallimastigales</taxon>
        <taxon>Neocallimastigaceae</taxon>
        <taxon>Piromyces</taxon>
    </lineage>
</organism>
<reference evidence="2 3" key="2">
    <citation type="submission" date="2016-08" db="EMBL/GenBank/DDBJ databases">
        <title>Pervasive Adenine N6-methylation of Active Genes in Fungi.</title>
        <authorList>
            <consortium name="DOE Joint Genome Institute"/>
            <person name="Mondo S.J."/>
            <person name="Dannebaum R.O."/>
            <person name="Kuo R.C."/>
            <person name="Labutti K."/>
            <person name="Haridas S."/>
            <person name="Kuo A."/>
            <person name="Salamov A."/>
            <person name="Ahrendt S.R."/>
            <person name="Lipzen A."/>
            <person name="Sullivan W."/>
            <person name="Andreopoulos W.B."/>
            <person name="Clum A."/>
            <person name="Lindquist E."/>
            <person name="Daum C."/>
            <person name="Ramamoorthy G.K."/>
            <person name="Gryganskyi A."/>
            <person name="Culley D."/>
            <person name="Magnuson J.K."/>
            <person name="James T.Y."/>
            <person name="O'Malley M.A."/>
            <person name="Stajich J.E."/>
            <person name="Spatafora J.W."/>
            <person name="Visel A."/>
            <person name="Grigoriev I.V."/>
        </authorList>
    </citation>
    <scope>NUCLEOTIDE SEQUENCE [LARGE SCALE GENOMIC DNA]</scope>
    <source>
        <strain evidence="3">finn</strain>
    </source>
</reference>
<dbReference type="OrthoDB" id="10597276at2759"/>
<dbReference type="Gene3D" id="1.20.5.170">
    <property type="match status" value="1"/>
</dbReference>